<name>A0A117UV21_9SPHN</name>
<protein>
    <recommendedName>
        <fullName evidence="4">Cystatin domain-containing protein</fullName>
    </recommendedName>
</protein>
<dbReference type="InterPro" id="IPR018073">
    <property type="entry name" value="Prot_inh_cystat_CS"/>
</dbReference>
<reference evidence="2 3" key="1">
    <citation type="submission" date="2015-10" db="EMBL/GenBank/DDBJ databases">
        <title>Draft genome sequence of Novosphingobium fuchskuhlense DSM 25065 isolated from a surface water sample of the southwest basin of Lake Grosse Fuchskuhle.</title>
        <authorList>
            <person name="Ruckert C."/>
            <person name="Winkler A."/>
            <person name="Glaeser J."/>
            <person name="Grossart H.-P."/>
            <person name="Kalinowski J."/>
            <person name="Glaeser S."/>
        </authorList>
    </citation>
    <scope>NUCLEOTIDE SEQUENCE [LARGE SCALE GENOMIC DNA]</scope>
    <source>
        <strain evidence="2 3">FNE08-7</strain>
    </source>
</reference>
<dbReference type="GO" id="GO:0004869">
    <property type="term" value="F:cysteine-type endopeptidase inhibitor activity"/>
    <property type="evidence" value="ECO:0007669"/>
    <property type="project" value="InterPro"/>
</dbReference>
<dbReference type="InterPro" id="IPR000010">
    <property type="entry name" value="Cystatin_dom"/>
</dbReference>
<keyword evidence="3" id="KW-1185">Reference proteome</keyword>
<sequence>MFPSLLLALSVALPGLLSACTPEAPATASLPSPTVAGGWQMADPKDEDVQAAARYAAGLVPKGHGAVAEVTAAETQVVAGTNIRMVLRFADGSHWKATVWQRLDGSFMLTEAEPLR</sequence>
<dbReference type="AlphaFoldDB" id="A0A117UV21"/>
<dbReference type="SUPFAM" id="SSF54403">
    <property type="entry name" value="Cystatin/monellin"/>
    <property type="match status" value="1"/>
</dbReference>
<feature type="chain" id="PRO_5007156995" description="Cystatin domain-containing protein" evidence="1">
    <location>
        <begin position="20"/>
        <end position="116"/>
    </location>
</feature>
<dbReference type="STRING" id="1117702.AQZ52_12040"/>
<organism evidence="2 3">
    <name type="scientific">Novosphingobium fuchskuhlense</name>
    <dbReference type="NCBI Taxonomy" id="1117702"/>
    <lineage>
        <taxon>Bacteria</taxon>
        <taxon>Pseudomonadati</taxon>
        <taxon>Pseudomonadota</taxon>
        <taxon>Alphaproteobacteria</taxon>
        <taxon>Sphingomonadales</taxon>
        <taxon>Sphingomonadaceae</taxon>
        <taxon>Novosphingobium</taxon>
    </lineage>
</organism>
<feature type="signal peptide" evidence="1">
    <location>
        <begin position="1"/>
        <end position="19"/>
    </location>
</feature>
<dbReference type="InterPro" id="IPR046350">
    <property type="entry name" value="Cystatin_sf"/>
</dbReference>
<evidence type="ECO:0008006" key="4">
    <source>
        <dbReference type="Google" id="ProtNLM"/>
    </source>
</evidence>
<accession>A0A117UV21</accession>
<comment type="caution">
    <text evidence="2">The sequence shown here is derived from an EMBL/GenBank/DDBJ whole genome shotgun (WGS) entry which is preliminary data.</text>
</comment>
<evidence type="ECO:0000313" key="2">
    <source>
        <dbReference type="EMBL" id="KUR71368.1"/>
    </source>
</evidence>
<dbReference type="PROSITE" id="PS00287">
    <property type="entry name" value="CYSTATIN"/>
    <property type="match status" value="1"/>
</dbReference>
<evidence type="ECO:0000256" key="1">
    <source>
        <dbReference type="SAM" id="SignalP"/>
    </source>
</evidence>
<proteinExistence type="predicted"/>
<dbReference type="Proteomes" id="UP000058012">
    <property type="component" value="Unassembled WGS sequence"/>
</dbReference>
<dbReference type="EMBL" id="LLZS01000007">
    <property type="protein sequence ID" value="KUR71368.1"/>
    <property type="molecule type" value="Genomic_DNA"/>
</dbReference>
<dbReference type="CDD" id="cd00042">
    <property type="entry name" value="CY"/>
    <property type="match status" value="1"/>
</dbReference>
<keyword evidence="1" id="KW-0732">Signal</keyword>
<evidence type="ECO:0000313" key="3">
    <source>
        <dbReference type="Proteomes" id="UP000058012"/>
    </source>
</evidence>
<gene>
    <name evidence="2" type="ORF">AQZ52_12040</name>
</gene>
<dbReference type="Gene3D" id="3.10.450.10">
    <property type="match status" value="1"/>
</dbReference>